<name>A0A1G2I1R4_9BACT</name>
<evidence type="ECO:0000313" key="2">
    <source>
        <dbReference type="Proteomes" id="UP000176421"/>
    </source>
</evidence>
<accession>A0A1G2I1R4</accession>
<reference evidence="1 2" key="1">
    <citation type="journal article" date="2016" name="Nat. Commun.">
        <title>Thousands of microbial genomes shed light on interconnected biogeochemical processes in an aquifer system.</title>
        <authorList>
            <person name="Anantharaman K."/>
            <person name="Brown C.T."/>
            <person name="Hug L.A."/>
            <person name="Sharon I."/>
            <person name="Castelle C.J."/>
            <person name="Probst A.J."/>
            <person name="Thomas B.C."/>
            <person name="Singh A."/>
            <person name="Wilkins M.J."/>
            <person name="Karaoz U."/>
            <person name="Brodie E.L."/>
            <person name="Williams K.H."/>
            <person name="Hubbard S.S."/>
            <person name="Banfield J.F."/>
        </authorList>
    </citation>
    <scope>NUCLEOTIDE SEQUENCE [LARGE SCALE GENOMIC DNA]</scope>
</reference>
<dbReference type="AlphaFoldDB" id="A0A1G2I1R4"/>
<gene>
    <name evidence="1" type="ORF">A3D35_01120</name>
</gene>
<evidence type="ECO:0000313" key="1">
    <source>
        <dbReference type="EMBL" id="OGZ68607.1"/>
    </source>
</evidence>
<dbReference type="Proteomes" id="UP000176421">
    <property type="component" value="Unassembled WGS sequence"/>
</dbReference>
<sequence length="183" mass="21549">MKKINDGIFSIEEEMLFKPQNLIHYEDMSDIFDERATREAADIVLHFSRYYGQWVAVSYPIIMKEIDRRYDEEKKSLGFIEDTEDWEREMKIYYKMSFLTCGIYALFFEKPQKPSGDDLNPCTLIYTLYVSDISKGLRSLVNKGFIDARANNDLPINNDILFFPNNRLLEKVMKPKVLIAESL</sequence>
<protein>
    <submittedName>
        <fullName evidence="1">Uncharacterized protein</fullName>
    </submittedName>
</protein>
<comment type="caution">
    <text evidence="1">The sequence shown here is derived from an EMBL/GenBank/DDBJ whole genome shotgun (WGS) entry which is preliminary data.</text>
</comment>
<dbReference type="EMBL" id="MHOS01000019">
    <property type="protein sequence ID" value="OGZ68607.1"/>
    <property type="molecule type" value="Genomic_DNA"/>
</dbReference>
<organism evidence="1 2">
    <name type="scientific">Candidatus Staskawiczbacteria bacterium RIFCSPHIGHO2_02_FULL_34_9</name>
    <dbReference type="NCBI Taxonomy" id="1802206"/>
    <lineage>
        <taxon>Bacteria</taxon>
        <taxon>Candidatus Staskawicziibacteriota</taxon>
    </lineage>
</organism>
<proteinExistence type="predicted"/>